<proteinExistence type="predicted"/>
<sequence length="113" mass="11995">MPPVDGKPDGSRRFLSYVNFYLVNGGVIGRQYGLPKHDQEALDVLARLFPEAARRMVPQGAGRLLCPTAIGSEPARPGYPIALAPQSRSACGPSAFMSAAAARKGPMWPFPGA</sequence>
<evidence type="ECO:0000256" key="1">
    <source>
        <dbReference type="ARBA" id="ARBA00022801"/>
    </source>
</evidence>
<dbReference type="AlphaFoldDB" id="A0A9Q9HI20"/>
<dbReference type="GO" id="GO:0004668">
    <property type="term" value="F:protein-arginine deiminase activity"/>
    <property type="evidence" value="ECO:0007669"/>
    <property type="project" value="InterPro"/>
</dbReference>
<dbReference type="Proteomes" id="UP001058713">
    <property type="component" value="Chromosome"/>
</dbReference>
<dbReference type="Pfam" id="PF04371">
    <property type="entry name" value="PAD_porph"/>
    <property type="match status" value="1"/>
</dbReference>
<dbReference type="RefSeq" id="WP_259971968.1">
    <property type="nucleotide sequence ID" value="NZ_CP081070.1"/>
</dbReference>
<keyword evidence="1" id="KW-0378">Hydrolase</keyword>
<dbReference type="SUPFAM" id="SSF55909">
    <property type="entry name" value="Pentein"/>
    <property type="match status" value="1"/>
</dbReference>
<protein>
    <submittedName>
        <fullName evidence="2">Agmatine deiminase family protein</fullName>
    </submittedName>
</protein>
<dbReference type="Gene3D" id="3.75.10.10">
    <property type="entry name" value="L-arginine/glycine Amidinotransferase, Chain A"/>
    <property type="match status" value="1"/>
</dbReference>
<dbReference type="KEGG" id="lcae:K3721_04240"/>
<gene>
    <name evidence="2" type="ORF">K3721_04240</name>
</gene>
<dbReference type="InterPro" id="IPR007466">
    <property type="entry name" value="Peptidyl-Arg-deiminase_porph"/>
</dbReference>
<evidence type="ECO:0000313" key="2">
    <source>
        <dbReference type="EMBL" id="UWQ54746.1"/>
    </source>
</evidence>
<name>A0A9Q9HI20_LEICA</name>
<reference evidence="2" key="1">
    <citation type="submission" date="2021-08" db="EMBL/GenBank/DDBJ databases">
        <authorList>
            <person name="Nwanade C."/>
            <person name="Wang M."/>
            <person name="Masoudi A."/>
            <person name="Yu Z."/>
            <person name="Liu J."/>
        </authorList>
    </citation>
    <scope>NUCLEOTIDE SEQUENCE</scope>
    <source>
        <strain evidence="2">S122</strain>
    </source>
</reference>
<dbReference type="EMBL" id="CP081070">
    <property type="protein sequence ID" value="UWQ54746.1"/>
    <property type="molecule type" value="Genomic_DNA"/>
</dbReference>
<dbReference type="GO" id="GO:0009446">
    <property type="term" value="P:putrescine biosynthetic process"/>
    <property type="evidence" value="ECO:0007669"/>
    <property type="project" value="InterPro"/>
</dbReference>
<evidence type="ECO:0000313" key="3">
    <source>
        <dbReference type="Proteomes" id="UP001058713"/>
    </source>
</evidence>
<accession>A0A9Q9HI20</accession>
<organism evidence="2 3">
    <name type="scientific">Leisingera caerulea</name>
    <name type="common">Phaeobacter caeruleus</name>
    <dbReference type="NCBI Taxonomy" id="506591"/>
    <lineage>
        <taxon>Bacteria</taxon>
        <taxon>Pseudomonadati</taxon>
        <taxon>Pseudomonadota</taxon>
        <taxon>Alphaproteobacteria</taxon>
        <taxon>Rhodobacterales</taxon>
        <taxon>Roseobacteraceae</taxon>
        <taxon>Leisingera</taxon>
    </lineage>
</organism>